<reference evidence="4" key="2">
    <citation type="submission" date="2025-08" db="UniProtKB">
        <authorList>
            <consortium name="RefSeq"/>
        </authorList>
    </citation>
    <scope>IDENTIFICATION</scope>
    <source>
        <strain evidence="4">14028-0561.14</strain>
        <tissue evidence="4">Whole fly</tissue>
    </source>
</reference>
<dbReference type="RefSeq" id="XP_017025488.1">
    <property type="nucleotide sequence ID" value="XM_017169999.3"/>
</dbReference>
<dbReference type="Gene3D" id="3.90.215.10">
    <property type="entry name" value="Gamma Fibrinogen, chain A, domain 1"/>
    <property type="match status" value="1"/>
</dbReference>
<feature type="domain" description="Fibrinogen C-terminal" evidence="2">
    <location>
        <begin position="116"/>
        <end position="333"/>
    </location>
</feature>
<dbReference type="InterPro" id="IPR002181">
    <property type="entry name" value="Fibrinogen_a/b/g_C_dom"/>
</dbReference>
<dbReference type="InterPro" id="IPR036056">
    <property type="entry name" value="Fibrinogen-like_C"/>
</dbReference>
<dbReference type="InterPro" id="IPR014716">
    <property type="entry name" value="Fibrinogen_a/b/g_C_1"/>
</dbReference>
<dbReference type="Pfam" id="PF00147">
    <property type="entry name" value="Fibrinogen_C"/>
    <property type="match status" value="1"/>
</dbReference>
<organism evidence="3 4">
    <name type="scientific">Drosophila kikkawai</name>
    <name type="common">Fruit fly</name>
    <dbReference type="NCBI Taxonomy" id="30033"/>
    <lineage>
        <taxon>Eukaryota</taxon>
        <taxon>Metazoa</taxon>
        <taxon>Ecdysozoa</taxon>
        <taxon>Arthropoda</taxon>
        <taxon>Hexapoda</taxon>
        <taxon>Insecta</taxon>
        <taxon>Pterygota</taxon>
        <taxon>Neoptera</taxon>
        <taxon>Endopterygota</taxon>
        <taxon>Diptera</taxon>
        <taxon>Brachycera</taxon>
        <taxon>Muscomorpha</taxon>
        <taxon>Ephydroidea</taxon>
        <taxon>Drosophilidae</taxon>
        <taxon>Drosophila</taxon>
        <taxon>Sophophora</taxon>
    </lineage>
</organism>
<gene>
    <name evidence="4" type="primary">LOC108076949</name>
</gene>
<dbReference type="AlphaFoldDB" id="A0A6P4ISP4"/>
<evidence type="ECO:0000259" key="2">
    <source>
        <dbReference type="PROSITE" id="PS51406"/>
    </source>
</evidence>
<dbReference type="InterPro" id="IPR050373">
    <property type="entry name" value="Fibrinogen_C-term_domain"/>
</dbReference>
<evidence type="ECO:0000313" key="4">
    <source>
        <dbReference type="RefSeq" id="XP_017025488.1"/>
    </source>
</evidence>
<name>A0A6P4ISP4_DROKI</name>
<protein>
    <submittedName>
        <fullName evidence="4">Fibrinogen-like protein A</fullName>
    </submittedName>
</protein>
<dbReference type="OrthoDB" id="6145874at2759"/>
<dbReference type="CDD" id="cd00087">
    <property type="entry name" value="FReD"/>
    <property type="match status" value="1"/>
</dbReference>
<proteinExistence type="predicted"/>
<evidence type="ECO:0000313" key="3">
    <source>
        <dbReference type="Proteomes" id="UP001652661"/>
    </source>
</evidence>
<dbReference type="GeneID" id="108076949"/>
<dbReference type="PANTHER" id="PTHR19143">
    <property type="entry name" value="FIBRINOGEN/TENASCIN/ANGIOPOEITIN"/>
    <property type="match status" value="1"/>
</dbReference>
<dbReference type="SMART" id="SM00186">
    <property type="entry name" value="FBG"/>
    <property type="match status" value="1"/>
</dbReference>
<evidence type="ECO:0000256" key="1">
    <source>
        <dbReference type="SAM" id="SignalP"/>
    </source>
</evidence>
<keyword evidence="3" id="KW-1185">Reference proteome</keyword>
<dbReference type="GO" id="GO:0005615">
    <property type="term" value="C:extracellular space"/>
    <property type="evidence" value="ECO:0007669"/>
    <property type="project" value="TreeGrafter"/>
</dbReference>
<reference evidence="3" key="1">
    <citation type="submission" date="2025-05" db="UniProtKB">
        <authorList>
            <consortium name="RefSeq"/>
        </authorList>
    </citation>
    <scope>NUCLEOTIDE SEQUENCE [LARGE SCALE GENOMIC DNA]</scope>
    <source>
        <strain evidence="3">14028-0561.14</strain>
    </source>
</reference>
<keyword evidence="1" id="KW-0732">Signal</keyword>
<feature type="signal peptide" evidence="1">
    <location>
        <begin position="1"/>
        <end position="16"/>
    </location>
</feature>
<dbReference type="PANTHER" id="PTHR19143:SF327">
    <property type="entry name" value="FI21813P1-RELATED"/>
    <property type="match status" value="1"/>
</dbReference>
<accession>A0A6P4ISP4</accession>
<dbReference type="SUPFAM" id="SSF56496">
    <property type="entry name" value="Fibrinogen C-terminal domain-like"/>
    <property type="match status" value="1"/>
</dbReference>
<feature type="chain" id="PRO_5027902044" evidence="1">
    <location>
        <begin position="17"/>
        <end position="334"/>
    </location>
</feature>
<dbReference type="PROSITE" id="PS51406">
    <property type="entry name" value="FIBRINOGEN_C_2"/>
    <property type="match status" value="1"/>
</dbReference>
<sequence length="334" mass="37740">MLIGLIFSLLISNGFAIQTKNEVCTLLSICDNIAEIRSQVADIRKEQERQAIILGGHPALSLKRIREPKALITENNVEVCTLLSICNNLAALSSELADVRAEQERQADLLVESCQTDSSPRPANCYEALKESQKSGVTEIRVPEYSRNPFKVACDQESHGGGWTIILRRTDGSEDFYREWMDYEKGFGQVDGEYFVGLARLHALSSSVPQELLILMEDYEGEQRYGMYDNFRVGGEANNYTLESLGNFSGTAGDSLTYHLGMQFSTKDRDNDIHETIHCAVHFTGAWWYRYCQLSNLAGVYEENSFGKSVHWYTFNGFYESLKTAVMMIRPRAK</sequence>
<dbReference type="Proteomes" id="UP001652661">
    <property type="component" value="Chromosome 2L"/>
</dbReference>